<dbReference type="AlphaFoldDB" id="A6MBK8"/>
<evidence type="ECO:0000313" key="1">
    <source>
        <dbReference type="EMBL" id="ABG76513.1"/>
    </source>
</evidence>
<dbReference type="EMBL" id="DQ673014">
    <property type="protein sequence ID" value="ABG76513.1"/>
    <property type="molecule type" value="mRNA"/>
</dbReference>
<name>A6MBK8_ODOGR</name>
<sequence>MDEEAEERTINNLFSRGGGRINAAGGTAGLTTGQPAVTAPQIMGGSLLRRPRRLSSLFLLVVCWEELWADNFFPQATIITIIKKSRVAPGDPVETTNIFSKKKFLFLLFFGGIFSFFFEEEEKDDEEEGGETAEEEKKRGLGGAKKNFIIAANKTAPQSVKKTFSCKLYNG</sequence>
<reference evidence="1" key="1">
    <citation type="journal article" date="2007" name="Mol. Cell. Proteomics">
        <title>Anti-infection peptidomics of amphibian skin.</title>
        <authorList>
            <person name="Li J."/>
            <person name="Xu X."/>
            <person name="Xu C."/>
            <person name="Zhou W."/>
            <person name="Zhang K."/>
            <person name="Yu H."/>
            <person name="Zhang Y."/>
            <person name="Zheng Y."/>
            <person name="Rees H.H."/>
            <person name="Lai R."/>
            <person name="Yang D."/>
            <person name="Wu J."/>
        </authorList>
    </citation>
    <scope>NUCLEOTIDE SEQUENCE</scope>
    <source>
        <tissue evidence="1">Skin</tissue>
    </source>
</reference>
<proteinExistence type="evidence at transcript level"/>
<organism evidence="1">
    <name type="scientific">Odorrana grahami</name>
    <name type="common">Yunnanfu frog</name>
    <name type="synonym">Rana grahami</name>
    <dbReference type="NCBI Taxonomy" id="167935"/>
    <lineage>
        <taxon>Eukaryota</taxon>
        <taxon>Metazoa</taxon>
        <taxon>Chordata</taxon>
        <taxon>Craniata</taxon>
        <taxon>Vertebrata</taxon>
        <taxon>Euteleostomi</taxon>
        <taxon>Amphibia</taxon>
        <taxon>Batrachia</taxon>
        <taxon>Anura</taxon>
        <taxon>Neobatrachia</taxon>
        <taxon>Ranoidea</taxon>
        <taxon>Ranidae</taxon>
        <taxon>Odorrana</taxon>
    </lineage>
</organism>
<accession>A6MBK8</accession>
<protein>
    <submittedName>
        <fullName evidence="1">Odorranain-E1 antimicrobial peptide</fullName>
    </submittedName>
</protein>